<evidence type="ECO:0000313" key="2">
    <source>
        <dbReference type="EMBL" id="CAL1543427.1"/>
    </source>
</evidence>
<sequence>MIMSRRQAPLLSMPRDPTNGSRVSPSPSLPSLHVSGTCQKYRLKGKSCYTLDKMNGYCSCEPGTTCNMYEVPLDKAVQVRMIAPQRPRPGYKWVSKCEKPSA</sequence>
<evidence type="ECO:0000313" key="3">
    <source>
        <dbReference type="Proteomes" id="UP001497497"/>
    </source>
</evidence>
<gene>
    <name evidence="2" type="ORF">GSLYS_00016961001</name>
</gene>
<dbReference type="Proteomes" id="UP001497497">
    <property type="component" value="Unassembled WGS sequence"/>
</dbReference>
<dbReference type="EMBL" id="CAXITT010000548">
    <property type="protein sequence ID" value="CAL1543427.1"/>
    <property type="molecule type" value="Genomic_DNA"/>
</dbReference>
<dbReference type="AlphaFoldDB" id="A0AAV2I9E3"/>
<feature type="region of interest" description="Disordered" evidence="1">
    <location>
        <begin position="1"/>
        <end position="31"/>
    </location>
</feature>
<organism evidence="2 3">
    <name type="scientific">Lymnaea stagnalis</name>
    <name type="common">Great pond snail</name>
    <name type="synonym">Helix stagnalis</name>
    <dbReference type="NCBI Taxonomy" id="6523"/>
    <lineage>
        <taxon>Eukaryota</taxon>
        <taxon>Metazoa</taxon>
        <taxon>Spiralia</taxon>
        <taxon>Lophotrochozoa</taxon>
        <taxon>Mollusca</taxon>
        <taxon>Gastropoda</taxon>
        <taxon>Heterobranchia</taxon>
        <taxon>Euthyneura</taxon>
        <taxon>Panpulmonata</taxon>
        <taxon>Hygrophila</taxon>
        <taxon>Lymnaeoidea</taxon>
        <taxon>Lymnaeidae</taxon>
        <taxon>Lymnaea</taxon>
    </lineage>
</organism>
<proteinExistence type="predicted"/>
<evidence type="ECO:0000256" key="1">
    <source>
        <dbReference type="SAM" id="MobiDB-lite"/>
    </source>
</evidence>
<protein>
    <submittedName>
        <fullName evidence="2">Uncharacterized protein</fullName>
    </submittedName>
</protein>
<name>A0AAV2I9E3_LYMST</name>
<accession>A0AAV2I9E3</accession>
<reference evidence="2 3" key="1">
    <citation type="submission" date="2024-04" db="EMBL/GenBank/DDBJ databases">
        <authorList>
            <consortium name="Genoscope - CEA"/>
            <person name="William W."/>
        </authorList>
    </citation>
    <scope>NUCLEOTIDE SEQUENCE [LARGE SCALE GENOMIC DNA]</scope>
</reference>
<keyword evidence="3" id="KW-1185">Reference proteome</keyword>
<comment type="caution">
    <text evidence="2">The sequence shown here is derived from an EMBL/GenBank/DDBJ whole genome shotgun (WGS) entry which is preliminary data.</text>
</comment>
<feature type="compositionally biased region" description="Low complexity" evidence="1">
    <location>
        <begin position="21"/>
        <end position="31"/>
    </location>
</feature>